<dbReference type="InterPro" id="IPR051049">
    <property type="entry name" value="Dienelactone_hydrolase-like"/>
</dbReference>
<dbReference type="RefSeq" id="WP_188679741.1">
    <property type="nucleotide sequence ID" value="NZ_BMNY01000001.1"/>
</dbReference>
<reference evidence="2" key="1">
    <citation type="journal article" date="2014" name="Int. J. Syst. Evol. Microbiol.">
        <title>Complete genome sequence of Corynebacterium casei LMG S-19264T (=DSM 44701T), isolated from a smear-ripened cheese.</title>
        <authorList>
            <consortium name="US DOE Joint Genome Institute (JGI-PGF)"/>
            <person name="Walter F."/>
            <person name="Albersmeier A."/>
            <person name="Kalinowski J."/>
            <person name="Ruckert C."/>
        </authorList>
    </citation>
    <scope>NUCLEOTIDE SEQUENCE</scope>
    <source>
        <strain evidence="2">JCM 13583</strain>
    </source>
</reference>
<proteinExistence type="predicted"/>
<organism evidence="2 3">
    <name type="scientific">Thermogymnomonas acidicola</name>
    <dbReference type="NCBI Taxonomy" id="399579"/>
    <lineage>
        <taxon>Archaea</taxon>
        <taxon>Methanobacteriati</taxon>
        <taxon>Thermoplasmatota</taxon>
        <taxon>Thermoplasmata</taxon>
        <taxon>Thermoplasmatales</taxon>
        <taxon>Thermogymnomonas</taxon>
    </lineage>
</organism>
<dbReference type="InterPro" id="IPR002925">
    <property type="entry name" value="Dienelactn_hydro"/>
</dbReference>
<dbReference type="GO" id="GO:0016787">
    <property type="term" value="F:hydrolase activity"/>
    <property type="evidence" value="ECO:0007669"/>
    <property type="project" value="InterPro"/>
</dbReference>
<sequence>MVKTTETTFKGSDGTQVELYVATPDSGRAPAVIVTHEIWGLEDQIRGVAKRFAEKGFAAFAPNLYTRHKSVLTPKNIENAMYKFFSLTPEERQNRAKVEEVMKQLDETGRKVVEIVFNGRQQLERQMVDDLRALVSHVRAQPFVDPSHVGATGFCMGGGLTFQLVTEEKLQAAVIFYGSNPKPIENVRNIECPVMGLYAGEDMGINAGLPELVDAMVKSKKQFEMKIYKGCVHAFFNETRPTYNKEAAEDAWDRTVKFFSRYLGVA</sequence>
<dbReference type="SUPFAM" id="SSF53474">
    <property type="entry name" value="alpha/beta-Hydrolases"/>
    <property type="match status" value="1"/>
</dbReference>
<dbReference type="InterPro" id="IPR029058">
    <property type="entry name" value="AB_hydrolase_fold"/>
</dbReference>
<comment type="caution">
    <text evidence="2">The sequence shown here is derived from an EMBL/GenBank/DDBJ whole genome shotgun (WGS) entry which is preliminary data.</text>
</comment>
<dbReference type="Proteomes" id="UP000632195">
    <property type="component" value="Unassembled WGS sequence"/>
</dbReference>
<evidence type="ECO:0000313" key="3">
    <source>
        <dbReference type="Proteomes" id="UP000632195"/>
    </source>
</evidence>
<evidence type="ECO:0000313" key="2">
    <source>
        <dbReference type="EMBL" id="GGM68431.1"/>
    </source>
</evidence>
<accession>A0AA37BQ59</accession>
<dbReference type="EMBL" id="BMNY01000001">
    <property type="protein sequence ID" value="GGM68431.1"/>
    <property type="molecule type" value="Genomic_DNA"/>
</dbReference>
<reference evidence="2" key="2">
    <citation type="submission" date="2022-09" db="EMBL/GenBank/DDBJ databases">
        <authorList>
            <person name="Sun Q."/>
            <person name="Ohkuma M."/>
        </authorList>
    </citation>
    <scope>NUCLEOTIDE SEQUENCE</scope>
    <source>
        <strain evidence="2">JCM 13583</strain>
    </source>
</reference>
<name>A0AA37BQ59_9ARCH</name>
<protein>
    <submittedName>
        <fullName evidence="2">Carboxymethylenebutenolidase</fullName>
    </submittedName>
</protein>
<evidence type="ECO:0000259" key="1">
    <source>
        <dbReference type="Pfam" id="PF01738"/>
    </source>
</evidence>
<gene>
    <name evidence="2" type="ORF">GCM10007108_03170</name>
</gene>
<keyword evidence="3" id="KW-1185">Reference proteome</keyword>
<dbReference type="AlphaFoldDB" id="A0AA37BQ59"/>
<dbReference type="Pfam" id="PF01738">
    <property type="entry name" value="DLH"/>
    <property type="match status" value="1"/>
</dbReference>
<feature type="domain" description="Dienelactone hydrolase" evidence="1">
    <location>
        <begin position="19"/>
        <end position="263"/>
    </location>
</feature>
<dbReference type="PANTHER" id="PTHR46623:SF6">
    <property type="entry name" value="ALPHA_BETA-HYDROLASES SUPERFAMILY PROTEIN"/>
    <property type="match status" value="1"/>
</dbReference>
<dbReference type="Gene3D" id="3.40.50.1820">
    <property type="entry name" value="alpha/beta hydrolase"/>
    <property type="match status" value="1"/>
</dbReference>
<dbReference type="PANTHER" id="PTHR46623">
    <property type="entry name" value="CARBOXYMETHYLENEBUTENOLIDASE-RELATED"/>
    <property type="match status" value="1"/>
</dbReference>